<keyword evidence="2" id="KW-1185">Reference proteome</keyword>
<dbReference type="Proteomes" id="UP000004477">
    <property type="component" value="Unassembled WGS sequence"/>
</dbReference>
<dbReference type="AlphaFoldDB" id="D1PH22"/>
<accession>D1PH22</accession>
<evidence type="ECO:0000313" key="2">
    <source>
        <dbReference type="Proteomes" id="UP000004477"/>
    </source>
</evidence>
<sequence>MLNEVVREGGQRVVRKMTFTETLQEPYRNRQKHVTSCVNDCFARYGTVFHGSILYKALIEMSLNHQLFHEISKGHER</sequence>
<comment type="caution">
    <text evidence="1">The sequence shown here is derived from an EMBL/GenBank/DDBJ whole genome shotgun (WGS) entry which is preliminary data.</text>
</comment>
<protein>
    <submittedName>
        <fullName evidence="1">Uncharacterized protein</fullName>
    </submittedName>
</protein>
<name>D1PH22_9BACT</name>
<organism evidence="1 2">
    <name type="scientific">Segatella copri DSM 18205</name>
    <dbReference type="NCBI Taxonomy" id="537011"/>
    <lineage>
        <taxon>Bacteria</taxon>
        <taxon>Pseudomonadati</taxon>
        <taxon>Bacteroidota</taxon>
        <taxon>Bacteroidia</taxon>
        <taxon>Bacteroidales</taxon>
        <taxon>Prevotellaceae</taxon>
        <taxon>Segatella</taxon>
    </lineage>
</organism>
<dbReference type="EMBL" id="ACBX02000049">
    <property type="protein sequence ID" value="EFB33976.1"/>
    <property type="molecule type" value="Genomic_DNA"/>
</dbReference>
<dbReference type="HOGENOM" id="CLU_2635091_0_0_10"/>
<reference evidence="1" key="1">
    <citation type="submission" date="2009-11" db="EMBL/GenBank/DDBJ databases">
        <authorList>
            <person name="Weinstock G."/>
            <person name="Sodergren E."/>
            <person name="Clifton S."/>
            <person name="Fulton L."/>
            <person name="Fulton B."/>
            <person name="Courtney L."/>
            <person name="Fronick C."/>
            <person name="Harrison M."/>
            <person name="Strong C."/>
            <person name="Farmer C."/>
            <person name="Delahaunty K."/>
            <person name="Markovic C."/>
            <person name="Hall O."/>
            <person name="Minx P."/>
            <person name="Tomlinson C."/>
            <person name="Mitreva M."/>
            <person name="Nelson J."/>
            <person name="Hou S."/>
            <person name="Wollam A."/>
            <person name="Pepin K.H."/>
            <person name="Johnson M."/>
            <person name="Bhonagiri V."/>
            <person name="Nash W.E."/>
            <person name="Warren W."/>
            <person name="Chinwalla A."/>
            <person name="Mardis E.R."/>
            <person name="Wilson R.K."/>
        </authorList>
    </citation>
    <scope>NUCLEOTIDE SEQUENCE [LARGE SCALE GENOMIC DNA]</scope>
    <source>
        <strain evidence="1">DSM 18205</strain>
    </source>
</reference>
<gene>
    <name evidence="1" type="ORF">PREVCOP_06542</name>
</gene>
<proteinExistence type="predicted"/>
<dbReference type="PaxDb" id="537011-PREVCOP_06542"/>
<evidence type="ECO:0000313" key="1">
    <source>
        <dbReference type="EMBL" id="EFB33976.1"/>
    </source>
</evidence>